<dbReference type="PANTHER" id="PTHR46276">
    <property type="entry name" value="E3 UBIQUITIN-PROTEIN LIGASE UBR5"/>
    <property type="match status" value="1"/>
</dbReference>
<gene>
    <name evidence="2" type="primary">LOC114786890</name>
</gene>
<dbReference type="SUPFAM" id="SSF63570">
    <property type="entry name" value="PABC (PABP) domain"/>
    <property type="match status" value="3"/>
</dbReference>
<dbReference type="GO" id="GO:0005634">
    <property type="term" value="C:nucleus"/>
    <property type="evidence" value="ECO:0007669"/>
    <property type="project" value="TreeGrafter"/>
</dbReference>
<dbReference type="Proteomes" id="UP000694580">
    <property type="component" value="Chromosome 3"/>
</dbReference>
<dbReference type="GeneID" id="114786890"/>
<proteinExistence type="predicted"/>
<dbReference type="GO" id="GO:0034450">
    <property type="term" value="F:ubiquitin-ubiquitin ligase activity"/>
    <property type="evidence" value="ECO:0007669"/>
    <property type="project" value="TreeGrafter"/>
</dbReference>
<organism evidence="2 3">
    <name type="scientific">Denticeps clupeoides</name>
    <name type="common">denticle herring</name>
    <dbReference type="NCBI Taxonomy" id="299321"/>
    <lineage>
        <taxon>Eukaryota</taxon>
        <taxon>Metazoa</taxon>
        <taxon>Chordata</taxon>
        <taxon>Craniata</taxon>
        <taxon>Vertebrata</taxon>
        <taxon>Euteleostomi</taxon>
        <taxon>Actinopterygii</taxon>
        <taxon>Neopterygii</taxon>
        <taxon>Teleostei</taxon>
        <taxon>Clupei</taxon>
        <taxon>Clupeiformes</taxon>
        <taxon>Denticipitoidei</taxon>
        <taxon>Denticipitidae</taxon>
        <taxon>Denticeps</taxon>
    </lineage>
</organism>
<dbReference type="Gene3D" id="1.10.1900.10">
    <property type="entry name" value="c-terminal domain of poly(a) binding protein"/>
    <property type="match status" value="3"/>
</dbReference>
<evidence type="ECO:0000259" key="1">
    <source>
        <dbReference type="PROSITE" id="PS51309"/>
    </source>
</evidence>
<dbReference type="GO" id="GO:0005737">
    <property type="term" value="C:cytoplasm"/>
    <property type="evidence" value="ECO:0007669"/>
    <property type="project" value="TreeGrafter"/>
</dbReference>
<name>A0AAY4A3V1_9TELE</name>
<dbReference type="PANTHER" id="PTHR46276:SF1">
    <property type="entry name" value="E3 UBIQUITIN-PROTEIN LIGASE UBR5"/>
    <property type="match status" value="1"/>
</dbReference>
<protein>
    <recommendedName>
        <fullName evidence="1">PABC domain-containing protein</fullName>
    </recommendedName>
</protein>
<dbReference type="SMART" id="SM00517">
    <property type="entry name" value="PolyA"/>
    <property type="match status" value="3"/>
</dbReference>
<dbReference type="GO" id="GO:0000209">
    <property type="term" value="P:protein polyubiquitination"/>
    <property type="evidence" value="ECO:0007669"/>
    <property type="project" value="TreeGrafter"/>
</dbReference>
<sequence>MNEDEDREELGEQLYHLISPEHPDTASKLTGMLLELPVSVVRQMLQDEILLNEGLNRALNALHLNVDSQAGCEVASASSDSLGERLYDLIELHNTGHTHKVTGMLLEQQKEAVLQLLSDPALLEQKISLALKTLHELADEETNVSENSDRDEDIGETLFALVKQVEPTHCADITGMLLEMESESLNQILRSRAMLEVAVQKAKTAMEGIWDK</sequence>
<dbReference type="GO" id="GO:0003723">
    <property type="term" value="F:RNA binding"/>
    <property type="evidence" value="ECO:0007669"/>
    <property type="project" value="InterPro"/>
</dbReference>
<reference evidence="2 3" key="1">
    <citation type="submission" date="2020-06" db="EMBL/GenBank/DDBJ databases">
        <authorList>
            <consortium name="Wellcome Sanger Institute Data Sharing"/>
        </authorList>
    </citation>
    <scope>NUCLEOTIDE SEQUENCE [LARGE SCALE GENOMIC DNA]</scope>
</reference>
<accession>A0AAY4A3V1</accession>
<dbReference type="PROSITE" id="PS51309">
    <property type="entry name" value="PABC"/>
    <property type="match status" value="1"/>
</dbReference>
<dbReference type="InterPro" id="IPR002004">
    <property type="entry name" value="PABP_HYD_C"/>
</dbReference>
<reference evidence="2" key="3">
    <citation type="submission" date="2025-09" db="UniProtKB">
        <authorList>
            <consortium name="Ensembl"/>
        </authorList>
    </citation>
    <scope>IDENTIFICATION</scope>
</reference>
<evidence type="ECO:0000313" key="3">
    <source>
        <dbReference type="Proteomes" id="UP000694580"/>
    </source>
</evidence>
<evidence type="ECO:0000313" key="2">
    <source>
        <dbReference type="Ensembl" id="ENSDCDP00010002630.1"/>
    </source>
</evidence>
<dbReference type="Ensembl" id="ENSDCDT00010002735.1">
    <property type="protein sequence ID" value="ENSDCDP00010002630.1"/>
    <property type="gene ID" value="ENSDCDG00010001268.1"/>
</dbReference>
<dbReference type="GO" id="GO:0090263">
    <property type="term" value="P:positive regulation of canonical Wnt signaling pathway"/>
    <property type="evidence" value="ECO:0007669"/>
    <property type="project" value="TreeGrafter"/>
</dbReference>
<keyword evidence="3" id="KW-1185">Reference proteome</keyword>
<dbReference type="Pfam" id="PF00658">
    <property type="entry name" value="MLLE"/>
    <property type="match status" value="3"/>
</dbReference>
<dbReference type="AlphaFoldDB" id="A0AAY4A3V1"/>
<reference evidence="2" key="2">
    <citation type="submission" date="2025-08" db="UniProtKB">
        <authorList>
            <consortium name="Ensembl"/>
        </authorList>
    </citation>
    <scope>IDENTIFICATION</scope>
</reference>
<dbReference type="InterPro" id="IPR036053">
    <property type="entry name" value="PABP-dom"/>
</dbReference>
<dbReference type="GeneTree" id="ENSGT00980000199895"/>
<feature type="domain" description="PABC" evidence="1">
    <location>
        <begin position="1"/>
        <end position="67"/>
    </location>
</feature>
<dbReference type="RefSeq" id="XP_028830295.1">
    <property type="nucleotide sequence ID" value="XM_028974462.1"/>
</dbReference>